<organism evidence="1 2">
    <name type="scientific">Dendrothele bispora (strain CBS 962.96)</name>
    <dbReference type="NCBI Taxonomy" id="1314807"/>
    <lineage>
        <taxon>Eukaryota</taxon>
        <taxon>Fungi</taxon>
        <taxon>Dikarya</taxon>
        <taxon>Basidiomycota</taxon>
        <taxon>Agaricomycotina</taxon>
        <taxon>Agaricomycetes</taxon>
        <taxon>Agaricomycetidae</taxon>
        <taxon>Agaricales</taxon>
        <taxon>Agaricales incertae sedis</taxon>
        <taxon>Dendrothele</taxon>
    </lineage>
</organism>
<protein>
    <submittedName>
        <fullName evidence="1">Uncharacterized protein</fullName>
    </submittedName>
</protein>
<dbReference type="EMBL" id="ML179243">
    <property type="protein sequence ID" value="THU93687.1"/>
    <property type="molecule type" value="Genomic_DNA"/>
</dbReference>
<sequence>MAGGGGGGYAPSITGMSDVMSFGNRSMSTVMANPVLLAGALQAEVKAGRNLEIFDSFKPFYCPSSPSLCYGYSLQATFRRPLQKMDATDQSSKNMPILTDLTMCYVLE</sequence>
<evidence type="ECO:0000313" key="1">
    <source>
        <dbReference type="EMBL" id="THU93687.1"/>
    </source>
</evidence>
<gene>
    <name evidence="1" type="ORF">K435DRAFT_861310</name>
</gene>
<dbReference type="Proteomes" id="UP000297245">
    <property type="component" value="Unassembled WGS sequence"/>
</dbReference>
<proteinExistence type="predicted"/>
<reference evidence="1 2" key="1">
    <citation type="journal article" date="2019" name="Nat. Ecol. Evol.">
        <title>Megaphylogeny resolves global patterns of mushroom evolution.</title>
        <authorList>
            <person name="Varga T."/>
            <person name="Krizsan K."/>
            <person name="Foldi C."/>
            <person name="Dima B."/>
            <person name="Sanchez-Garcia M."/>
            <person name="Sanchez-Ramirez S."/>
            <person name="Szollosi G.J."/>
            <person name="Szarkandi J.G."/>
            <person name="Papp V."/>
            <person name="Albert L."/>
            <person name="Andreopoulos W."/>
            <person name="Angelini C."/>
            <person name="Antonin V."/>
            <person name="Barry K.W."/>
            <person name="Bougher N.L."/>
            <person name="Buchanan P."/>
            <person name="Buyck B."/>
            <person name="Bense V."/>
            <person name="Catcheside P."/>
            <person name="Chovatia M."/>
            <person name="Cooper J."/>
            <person name="Damon W."/>
            <person name="Desjardin D."/>
            <person name="Finy P."/>
            <person name="Geml J."/>
            <person name="Haridas S."/>
            <person name="Hughes K."/>
            <person name="Justo A."/>
            <person name="Karasinski D."/>
            <person name="Kautmanova I."/>
            <person name="Kiss B."/>
            <person name="Kocsube S."/>
            <person name="Kotiranta H."/>
            <person name="LaButti K.M."/>
            <person name="Lechner B.E."/>
            <person name="Liimatainen K."/>
            <person name="Lipzen A."/>
            <person name="Lukacs Z."/>
            <person name="Mihaltcheva S."/>
            <person name="Morgado L.N."/>
            <person name="Niskanen T."/>
            <person name="Noordeloos M.E."/>
            <person name="Ohm R.A."/>
            <person name="Ortiz-Santana B."/>
            <person name="Ovrebo C."/>
            <person name="Racz N."/>
            <person name="Riley R."/>
            <person name="Savchenko A."/>
            <person name="Shiryaev A."/>
            <person name="Soop K."/>
            <person name="Spirin V."/>
            <person name="Szebenyi C."/>
            <person name="Tomsovsky M."/>
            <person name="Tulloss R.E."/>
            <person name="Uehling J."/>
            <person name="Grigoriev I.V."/>
            <person name="Vagvolgyi C."/>
            <person name="Papp T."/>
            <person name="Martin F.M."/>
            <person name="Miettinen O."/>
            <person name="Hibbett D.S."/>
            <person name="Nagy L.G."/>
        </authorList>
    </citation>
    <scope>NUCLEOTIDE SEQUENCE [LARGE SCALE GENOMIC DNA]</scope>
    <source>
        <strain evidence="1 2">CBS 962.96</strain>
    </source>
</reference>
<keyword evidence="2" id="KW-1185">Reference proteome</keyword>
<name>A0A4S8LVT3_DENBC</name>
<evidence type="ECO:0000313" key="2">
    <source>
        <dbReference type="Proteomes" id="UP000297245"/>
    </source>
</evidence>
<accession>A0A4S8LVT3</accession>
<dbReference type="AlphaFoldDB" id="A0A4S8LVT3"/>